<organism evidence="1 2">
    <name type="scientific">Aristaeella lactis</name>
    <dbReference type="NCBI Taxonomy" id="3046383"/>
    <lineage>
        <taxon>Bacteria</taxon>
        <taxon>Bacillati</taxon>
        <taxon>Bacillota</taxon>
        <taxon>Clostridia</taxon>
        <taxon>Eubacteriales</taxon>
        <taxon>Aristaeellaceae</taxon>
        <taxon>Aristaeella</taxon>
    </lineage>
</organism>
<dbReference type="Proteomes" id="UP000192328">
    <property type="component" value="Unassembled WGS sequence"/>
</dbReference>
<proteinExistence type="predicted"/>
<keyword evidence="2" id="KW-1185">Reference proteome</keyword>
<reference evidence="1" key="1">
    <citation type="submission" date="2017-04" db="EMBL/GenBank/DDBJ databases">
        <authorList>
            <person name="Varghese N."/>
            <person name="Submissions S."/>
        </authorList>
    </citation>
    <scope>NUCLEOTIDE SEQUENCE</scope>
    <source>
        <strain evidence="1">WTE2008</strain>
    </source>
</reference>
<sequence length="183" mass="20770">MPKNDNPQVRRFLASMEEHGEREAGIRFSEENPLSKSANADKKVKWAKELCAFLNDHYDDETIKAIRMDCACGPKYGYGGSKLKAVYDRNRDPKTFVDQANALDLGFSLEYDGTAYYLIYPQCYCSCVSRTDEKLPKAWCYCTLGYSRRMFGYVFGKEVGTELISSVKQGDAVCRIKITVQDA</sequence>
<dbReference type="EMBL" id="FWXZ01000004">
    <property type="protein sequence ID" value="SMC70827.1"/>
    <property type="molecule type" value="Genomic_DNA"/>
</dbReference>
<accession>A0AC61PMM8</accession>
<protein>
    <submittedName>
        <fullName evidence="1">Uncharacterized protein</fullName>
    </submittedName>
</protein>
<evidence type="ECO:0000313" key="2">
    <source>
        <dbReference type="Proteomes" id="UP000192328"/>
    </source>
</evidence>
<evidence type="ECO:0000313" key="1">
    <source>
        <dbReference type="EMBL" id="SMC70827.1"/>
    </source>
</evidence>
<comment type="caution">
    <text evidence="1">The sequence shown here is derived from an EMBL/GenBank/DDBJ whole genome shotgun (WGS) entry which is preliminary data.</text>
</comment>
<name>A0AC61PMM8_9FIRM</name>
<gene>
    <name evidence="1" type="ORF">SAMN06297397_2075</name>
</gene>